<keyword evidence="2" id="KW-1185">Reference proteome</keyword>
<sequence length="105" mass="10786">MNAVPEESELTDAAREVDGVTDVFPAPAALADPPETVAAVLAHDLAALSKVYVDEETDAVEALAHVGVDRSRPAPETGRAAAEAIAARFGDGAGVHVTVRVTRIS</sequence>
<gene>
    <name evidence="1" type="ORF">CVS47_02692</name>
</gene>
<organism evidence="1 2">
    <name type="scientific">Microbacterium lemovicicum</name>
    <dbReference type="NCBI Taxonomy" id="1072463"/>
    <lineage>
        <taxon>Bacteria</taxon>
        <taxon>Bacillati</taxon>
        <taxon>Actinomycetota</taxon>
        <taxon>Actinomycetes</taxon>
        <taxon>Micrococcales</taxon>
        <taxon>Microbacteriaceae</taxon>
        <taxon>Microbacterium</taxon>
    </lineage>
</organism>
<evidence type="ECO:0000313" key="2">
    <source>
        <dbReference type="Proteomes" id="UP000276888"/>
    </source>
</evidence>
<dbReference type="EMBL" id="CP031423">
    <property type="protein sequence ID" value="AZS38042.1"/>
    <property type="molecule type" value="Genomic_DNA"/>
</dbReference>
<dbReference type="KEGG" id="mlv:CVS47_02692"/>
<accession>A0A3Q9J1M9</accession>
<dbReference type="AlphaFoldDB" id="A0A3Q9J1M9"/>
<evidence type="ECO:0000313" key="1">
    <source>
        <dbReference type="EMBL" id="AZS38042.1"/>
    </source>
</evidence>
<reference evidence="1 2" key="1">
    <citation type="submission" date="2018-08" db="EMBL/GenBank/DDBJ databases">
        <title>Microbacterium lemovicicum sp. nov., a bacterium isolated from a natural uranium-rich soil.</title>
        <authorList>
            <person name="ORTET P."/>
        </authorList>
    </citation>
    <scope>NUCLEOTIDE SEQUENCE [LARGE SCALE GENOMIC DNA]</scope>
    <source>
        <strain evidence="1 2">Viu22</strain>
    </source>
</reference>
<dbReference type="Proteomes" id="UP000276888">
    <property type="component" value="Chromosome"/>
</dbReference>
<proteinExistence type="predicted"/>
<name>A0A3Q9J1M9_9MICO</name>
<protein>
    <submittedName>
        <fullName evidence="1">Uncharacterized protein</fullName>
    </submittedName>
</protein>